<accession>A0A9W7B4J4</accession>
<dbReference type="Proteomes" id="UP001165160">
    <property type="component" value="Unassembled WGS sequence"/>
</dbReference>
<feature type="region of interest" description="Disordered" evidence="2">
    <location>
        <begin position="223"/>
        <end position="286"/>
    </location>
</feature>
<dbReference type="InterPro" id="IPR029058">
    <property type="entry name" value="AB_hydrolase_fold"/>
</dbReference>
<gene>
    <name evidence="4" type="ORF">TrVE_jg5461</name>
</gene>
<dbReference type="PANTHER" id="PTHR10794:SF63">
    <property type="entry name" value="ALPHA_BETA HYDROLASE 1, ISOFORM A"/>
    <property type="match status" value="1"/>
</dbReference>
<evidence type="ECO:0000313" key="4">
    <source>
        <dbReference type="EMBL" id="GMH83891.1"/>
    </source>
</evidence>
<comment type="caution">
    <text evidence="4">The sequence shown here is derived from an EMBL/GenBank/DDBJ whole genome shotgun (WGS) entry which is preliminary data.</text>
</comment>
<reference evidence="5" key="1">
    <citation type="journal article" date="2023" name="Commun. Biol.">
        <title>Genome analysis of Parmales, the sister group of diatoms, reveals the evolutionary specialization of diatoms from phago-mixotrophs to photoautotrophs.</title>
        <authorList>
            <person name="Ban H."/>
            <person name="Sato S."/>
            <person name="Yoshikawa S."/>
            <person name="Yamada K."/>
            <person name="Nakamura Y."/>
            <person name="Ichinomiya M."/>
            <person name="Sato N."/>
            <person name="Blanc-Mathieu R."/>
            <person name="Endo H."/>
            <person name="Kuwata A."/>
            <person name="Ogata H."/>
        </authorList>
    </citation>
    <scope>NUCLEOTIDE SEQUENCE [LARGE SCALE GENOMIC DNA]</scope>
    <source>
        <strain evidence="5">NIES 3699</strain>
    </source>
</reference>
<name>A0A9W7B4J4_9STRA</name>
<feature type="transmembrane region" description="Helical" evidence="3">
    <location>
        <begin position="21"/>
        <end position="51"/>
    </location>
</feature>
<feature type="compositionally biased region" description="Basic residues" evidence="2">
    <location>
        <begin position="508"/>
        <end position="520"/>
    </location>
</feature>
<evidence type="ECO:0000256" key="3">
    <source>
        <dbReference type="SAM" id="Phobius"/>
    </source>
</evidence>
<dbReference type="AlphaFoldDB" id="A0A9W7B4J4"/>
<keyword evidence="5" id="KW-1185">Reference proteome</keyword>
<keyword evidence="3" id="KW-0812">Transmembrane</keyword>
<feature type="compositionally biased region" description="Acidic residues" evidence="2">
    <location>
        <begin position="603"/>
        <end position="617"/>
    </location>
</feature>
<feature type="region of interest" description="Disordered" evidence="2">
    <location>
        <begin position="596"/>
        <end position="620"/>
    </location>
</feature>
<dbReference type="GO" id="GO:0047372">
    <property type="term" value="F:monoacylglycerol lipase activity"/>
    <property type="evidence" value="ECO:0007669"/>
    <property type="project" value="TreeGrafter"/>
</dbReference>
<keyword evidence="3" id="KW-0472">Membrane</keyword>
<feature type="region of interest" description="Disordered" evidence="2">
    <location>
        <begin position="505"/>
        <end position="583"/>
    </location>
</feature>
<protein>
    <submittedName>
        <fullName evidence="4">Uncharacterized protein</fullName>
    </submittedName>
</protein>
<proteinExistence type="inferred from homology"/>
<dbReference type="GO" id="GO:0034338">
    <property type="term" value="F:short-chain carboxylesterase activity"/>
    <property type="evidence" value="ECO:0007669"/>
    <property type="project" value="TreeGrafter"/>
</dbReference>
<evidence type="ECO:0000256" key="1">
    <source>
        <dbReference type="ARBA" id="ARBA00010884"/>
    </source>
</evidence>
<evidence type="ECO:0000313" key="5">
    <source>
        <dbReference type="Proteomes" id="UP001165160"/>
    </source>
</evidence>
<dbReference type="SUPFAM" id="SSF53474">
    <property type="entry name" value="alpha/beta-Hydrolases"/>
    <property type="match status" value="1"/>
</dbReference>
<comment type="similarity">
    <text evidence="1">Belongs to the AB hydrolase superfamily. AB hydrolase 4 family.</text>
</comment>
<dbReference type="EMBL" id="BRXX01000031">
    <property type="protein sequence ID" value="GMH83891.1"/>
    <property type="molecule type" value="Genomic_DNA"/>
</dbReference>
<dbReference type="InterPro" id="IPR050960">
    <property type="entry name" value="AB_hydrolase_4_sf"/>
</dbReference>
<feature type="compositionally biased region" description="Polar residues" evidence="2">
    <location>
        <begin position="226"/>
        <end position="235"/>
    </location>
</feature>
<organism evidence="4 5">
    <name type="scientific">Triparma verrucosa</name>
    <dbReference type="NCBI Taxonomy" id="1606542"/>
    <lineage>
        <taxon>Eukaryota</taxon>
        <taxon>Sar</taxon>
        <taxon>Stramenopiles</taxon>
        <taxon>Ochrophyta</taxon>
        <taxon>Bolidophyceae</taxon>
        <taxon>Parmales</taxon>
        <taxon>Triparmaceae</taxon>
        <taxon>Triparma</taxon>
    </lineage>
</organism>
<sequence length="654" mass="73951">MDPLHSNPNTTLQLKHFCATLLLYIVTFLTQIQTFVSAVLILGIGGSIVLLRRVLGLESGEHELTTPEYFYHDNELNHELINHLPHYFLSGVSKNLPAFLHAHTTFPWIWRATLGQHKIRGQTIVTSFDGCAVDLEIFWSKSKRCSGDSPAIIIVPDLASASSGEHYVRVLLDTLARRDLGNVCVVNTYRMTILPDDTTYLRACIGAFGALLEEKRKEWLREKAATESSSASGGVSQFMFDHTSSKDEDREDAENDGDSPKKAQAKKSKAKSPTNNSDNKNSEDEQKKHPIAAICYATGGVLMTKYLARFKGDEIITSAVNVSSCYDVNSQLRNIEKSWWFFHPFYLWSNKQKSLSDHRRRLASGDISIPPSTIFYTAITSSLDRLTESHLLGRLTEESPKDYLDAKAYMRRISPLRDLEEVSIPLLNLHALDDPLLTPSTIPLNLPNLNPYIMFGLTPTGGHCGWLTSWNRSFAADASISFLLRFERFKDDSVMRSHFENVKASMVNHRRSSSRKKHRNPNVGKRILSVGQRKKDVLHSQKSRKKTTFELILQNSRRPPRPLSSPSRSSRFKNGESKKIHEEDTLLHKLNSQGAHLHNYTDSDTDSEEVSDAEEEFNTNNGTPVAPVYVGFFQQSEKVTLLSILLALYFYKFR</sequence>
<evidence type="ECO:0000256" key="2">
    <source>
        <dbReference type="SAM" id="MobiDB-lite"/>
    </source>
</evidence>
<dbReference type="PANTHER" id="PTHR10794">
    <property type="entry name" value="ABHYDROLASE DOMAIN-CONTAINING PROTEIN"/>
    <property type="match status" value="1"/>
</dbReference>
<keyword evidence="3" id="KW-1133">Transmembrane helix</keyword>
<feature type="compositionally biased region" description="Basic and acidic residues" evidence="2">
    <location>
        <begin position="573"/>
        <end position="583"/>
    </location>
</feature>